<dbReference type="Gene3D" id="2.60.40.10">
    <property type="entry name" value="Immunoglobulins"/>
    <property type="match status" value="1"/>
</dbReference>
<proteinExistence type="predicted"/>
<keyword evidence="4" id="KW-1185">Reference proteome</keyword>
<comment type="caution">
    <text evidence="3">The sequence shown here is derived from an EMBL/GenBank/DDBJ whole genome shotgun (WGS) entry which is preliminary data.</text>
</comment>
<dbReference type="InterPro" id="IPR007110">
    <property type="entry name" value="Ig-like_dom"/>
</dbReference>
<reference evidence="3" key="1">
    <citation type="submission" date="2013-05" db="EMBL/GenBank/DDBJ databases">
        <authorList>
            <person name="Yim A.K.Y."/>
            <person name="Chan T.F."/>
            <person name="Ji K.M."/>
            <person name="Liu X.Y."/>
            <person name="Zhou J.W."/>
            <person name="Li R.Q."/>
            <person name="Yang K.Y."/>
            <person name="Li J."/>
            <person name="Li M."/>
            <person name="Law P.T.W."/>
            <person name="Wu Y.L."/>
            <person name="Cai Z.L."/>
            <person name="Qin H."/>
            <person name="Bao Y."/>
            <person name="Leung R.K.K."/>
            <person name="Ng P.K.S."/>
            <person name="Zou J."/>
            <person name="Zhong X.J."/>
            <person name="Ran P.X."/>
            <person name="Zhong N.S."/>
            <person name="Liu Z.G."/>
            <person name="Tsui S.K.W."/>
        </authorList>
    </citation>
    <scope>NUCLEOTIDE SEQUENCE</scope>
    <source>
        <strain evidence="3">Derf</strain>
        <tissue evidence="3">Whole organism</tissue>
    </source>
</reference>
<feature type="domain" description="Ig-like" evidence="2">
    <location>
        <begin position="31"/>
        <end position="95"/>
    </location>
</feature>
<dbReference type="SUPFAM" id="SSF48726">
    <property type="entry name" value="Immunoglobulin"/>
    <property type="match status" value="1"/>
</dbReference>
<dbReference type="InterPro" id="IPR036179">
    <property type="entry name" value="Ig-like_dom_sf"/>
</dbReference>
<accession>A0A922L8G8</accession>
<name>A0A922L8G8_DERFA</name>
<organism evidence="3 4">
    <name type="scientific">Dermatophagoides farinae</name>
    <name type="common">American house dust mite</name>
    <dbReference type="NCBI Taxonomy" id="6954"/>
    <lineage>
        <taxon>Eukaryota</taxon>
        <taxon>Metazoa</taxon>
        <taxon>Ecdysozoa</taxon>
        <taxon>Arthropoda</taxon>
        <taxon>Chelicerata</taxon>
        <taxon>Arachnida</taxon>
        <taxon>Acari</taxon>
        <taxon>Acariformes</taxon>
        <taxon>Sarcoptiformes</taxon>
        <taxon>Astigmata</taxon>
        <taxon>Psoroptidia</taxon>
        <taxon>Analgoidea</taxon>
        <taxon>Pyroglyphidae</taxon>
        <taxon>Dermatophagoidinae</taxon>
        <taxon>Dermatophagoides</taxon>
    </lineage>
</organism>
<evidence type="ECO:0000313" key="4">
    <source>
        <dbReference type="Proteomes" id="UP000790347"/>
    </source>
</evidence>
<evidence type="ECO:0000259" key="2">
    <source>
        <dbReference type="PROSITE" id="PS50835"/>
    </source>
</evidence>
<dbReference type="AlphaFoldDB" id="A0A922L8G8"/>
<evidence type="ECO:0000256" key="1">
    <source>
        <dbReference type="SAM" id="MobiDB-lite"/>
    </source>
</evidence>
<reference evidence="3" key="2">
    <citation type="journal article" date="2022" name="Res Sq">
        <title>Comparative Genomics Reveals Insights into the Divergent Evolution of Astigmatic Mites and Household Pest Adaptations.</title>
        <authorList>
            <person name="Xiong Q."/>
            <person name="Wan A.T.-Y."/>
            <person name="Liu X.-Y."/>
            <person name="Fung C.S.-H."/>
            <person name="Xiao X."/>
            <person name="Malainual N."/>
            <person name="Hou J."/>
            <person name="Wang L."/>
            <person name="Wang M."/>
            <person name="Yang K."/>
            <person name="Cui Y."/>
            <person name="Leung E."/>
            <person name="Nong W."/>
            <person name="Shin S.-K."/>
            <person name="Au S."/>
            <person name="Jeong K.Y."/>
            <person name="Chew F.T."/>
            <person name="Hui J."/>
            <person name="Leung T.F."/>
            <person name="Tungtrongchitr A."/>
            <person name="Zhong N."/>
            <person name="Liu Z."/>
            <person name="Tsui S."/>
        </authorList>
    </citation>
    <scope>NUCLEOTIDE SEQUENCE</scope>
    <source>
        <strain evidence="3">Derf</strain>
        <tissue evidence="3">Whole organism</tissue>
    </source>
</reference>
<dbReference type="PROSITE" id="PS50835">
    <property type="entry name" value="IG_LIKE"/>
    <property type="match status" value="1"/>
</dbReference>
<dbReference type="EMBL" id="ASGP02000002">
    <property type="protein sequence ID" value="KAH9521577.1"/>
    <property type="molecule type" value="Genomic_DNA"/>
</dbReference>
<protein>
    <submittedName>
        <fullName evidence="3">Plasma membrane cell adhesion molecule</fullName>
    </submittedName>
</protein>
<dbReference type="Proteomes" id="UP000790347">
    <property type="component" value="Unassembled WGS sequence"/>
</dbReference>
<dbReference type="InterPro" id="IPR013783">
    <property type="entry name" value="Ig-like_fold"/>
</dbReference>
<evidence type="ECO:0000313" key="3">
    <source>
        <dbReference type="EMBL" id="KAH9521577.1"/>
    </source>
</evidence>
<sequence length="95" mass="11139">MKKYSNNVKQQQQQQKQQQQQQQQQKHSKQPESIIDHYFRIKPTDVYVIEGDNTELKCQINPDIDNYGPVQWSKDGFLLALIDLDMPSTIVVSSF</sequence>
<feature type="compositionally biased region" description="Low complexity" evidence="1">
    <location>
        <begin position="9"/>
        <end position="25"/>
    </location>
</feature>
<gene>
    <name evidence="3" type="primary">NPHS1_1</name>
    <name evidence="3" type="ORF">DERF_005221</name>
</gene>
<feature type="region of interest" description="Disordered" evidence="1">
    <location>
        <begin position="1"/>
        <end position="35"/>
    </location>
</feature>